<reference evidence="1" key="1">
    <citation type="journal article" date="2020" name="Nature">
        <title>Giant virus diversity and host interactions through global metagenomics.</title>
        <authorList>
            <person name="Schulz F."/>
            <person name="Roux S."/>
            <person name="Paez-Espino D."/>
            <person name="Jungbluth S."/>
            <person name="Walsh D.A."/>
            <person name="Denef V.J."/>
            <person name="McMahon K.D."/>
            <person name="Konstantinidis K.T."/>
            <person name="Eloe-Fadrosh E.A."/>
            <person name="Kyrpides N.C."/>
            <person name="Woyke T."/>
        </authorList>
    </citation>
    <scope>NUCLEOTIDE SEQUENCE</scope>
    <source>
        <strain evidence="1">GVMAG-M-3300010158-55</strain>
    </source>
</reference>
<organism evidence="1">
    <name type="scientific">viral metagenome</name>
    <dbReference type="NCBI Taxonomy" id="1070528"/>
    <lineage>
        <taxon>unclassified sequences</taxon>
        <taxon>metagenomes</taxon>
        <taxon>organismal metagenomes</taxon>
    </lineage>
</organism>
<sequence>MAISISTTWCVGDFIVDKDENYNVIIYRLGGIPVRCLAIEDTNTPIAVIIHVLGHGDWVFFNIPHSRSMIPRILNKWTLYEESTVEETERVQAILSKAYNQASKIMASISSN</sequence>
<name>A0A6C0B8U8_9ZZZZ</name>
<dbReference type="AlphaFoldDB" id="A0A6C0B8U8"/>
<protein>
    <submittedName>
        <fullName evidence="1">Uncharacterized protein</fullName>
    </submittedName>
</protein>
<evidence type="ECO:0000313" key="1">
    <source>
        <dbReference type="EMBL" id="QHS88462.1"/>
    </source>
</evidence>
<proteinExistence type="predicted"/>
<accession>A0A6C0B8U8</accession>
<dbReference type="EMBL" id="MN739097">
    <property type="protein sequence ID" value="QHS88462.1"/>
    <property type="molecule type" value="Genomic_DNA"/>
</dbReference>